<evidence type="ECO:0000313" key="4">
    <source>
        <dbReference type="Proteomes" id="UP000321353"/>
    </source>
</evidence>
<feature type="signal peptide" evidence="2">
    <location>
        <begin position="1"/>
        <end position="24"/>
    </location>
</feature>
<dbReference type="EMBL" id="CP036264">
    <property type="protein sequence ID" value="QEF96553.1"/>
    <property type="molecule type" value="Genomic_DNA"/>
</dbReference>
<evidence type="ECO:0000256" key="2">
    <source>
        <dbReference type="SAM" id="SignalP"/>
    </source>
</evidence>
<dbReference type="KEGG" id="smam:Mal15_05810"/>
<reference evidence="3 4" key="1">
    <citation type="submission" date="2019-02" db="EMBL/GenBank/DDBJ databases">
        <title>Planctomycetal bacteria perform biofilm scaping via a novel small molecule.</title>
        <authorList>
            <person name="Jeske O."/>
            <person name="Boedeker C."/>
            <person name="Wiegand S."/>
            <person name="Breitling P."/>
            <person name="Kallscheuer N."/>
            <person name="Jogler M."/>
            <person name="Rohde M."/>
            <person name="Petersen J."/>
            <person name="Medema M.H."/>
            <person name="Surup F."/>
            <person name="Jogler C."/>
        </authorList>
    </citation>
    <scope>NUCLEOTIDE SEQUENCE [LARGE SCALE GENOMIC DNA]</scope>
    <source>
        <strain evidence="3 4">Mal15</strain>
    </source>
</reference>
<protein>
    <recommendedName>
        <fullName evidence="5">Caspase domain protein</fullName>
    </recommendedName>
</protein>
<organism evidence="3 4">
    <name type="scientific">Stieleria maiorica</name>
    <dbReference type="NCBI Taxonomy" id="2795974"/>
    <lineage>
        <taxon>Bacteria</taxon>
        <taxon>Pseudomonadati</taxon>
        <taxon>Planctomycetota</taxon>
        <taxon>Planctomycetia</taxon>
        <taxon>Pirellulales</taxon>
        <taxon>Pirellulaceae</taxon>
        <taxon>Stieleria</taxon>
    </lineage>
</organism>
<proteinExistence type="predicted"/>
<dbReference type="InterPro" id="IPR018247">
    <property type="entry name" value="EF_Hand_1_Ca_BS"/>
</dbReference>
<evidence type="ECO:0000313" key="3">
    <source>
        <dbReference type="EMBL" id="QEF96553.1"/>
    </source>
</evidence>
<keyword evidence="2" id="KW-0732">Signal</keyword>
<name>A0A5B9M7A9_9BACT</name>
<dbReference type="RefSeq" id="WP_147866354.1">
    <property type="nucleotide sequence ID" value="NZ_CP036264.1"/>
</dbReference>
<gene>
    <name evidence="3" type="ORF">Mal15_05810</name>
</gene>
<feature type="region of interest" description="Disordered" evidence="1">
    <location>
        <begin position="261"/>
        <end position="322"/>
    </location>
</feature>
<dbReference type="PROSITE" id="PS00018">
    <property type="entry name" value="EF_HAND_1"/>
    <property type="match status" value="1"/>
</dbReference>
<dbReference type="Proteomes" id="UP000321353">
    <property type="component" value="Chromosome"/>
</dbReference>
<evidence type="ECO:0008006" key="5">
    <source>
        <dbReference type="Google" id="ProtNLM"/>
    </source>
</evidence>
<keyword evidence="4" id="KW-1185">Reference proteome</keyword>
<dbReference type="AlphaFoldDB" id="A0A5B9M7A9"/>
<accession>A0A5B9M7A9</accession>
<feature type="compositionally biased region" description="Basic and acidic residues" evidence="1">
    <location>
        <begin position="261"/>
        <end position="271"/>
    </location>
</feature>
<sequence length="342" mass="37320" precursor="true">MNYRELFRLMLVLGCSVLPAVPIAAQESSESSTGIDSSRSVARRMLVCCGLPGDDLHREQMTAALESFIGTSQSVLGVPPNQLTVLAGDETMQAELQPMHAEIGICTRETLEAAFAQAAQTLKPADAFWVVMIGHSHPYGAESQFNVSGRDFNQSDFAKAAAGIECREQVFWLTQPLSGFWIKPLSRPGRIILTATEADLEFTATEMPYALAAVLDGSGEAQSLEDVDGDGSLSLLDLYLATNLEITARFRSIDRLQTEHAQLDDNGDGRGSEVQTPYLPVEEEEEDDEDEDGEEEETDEDQAEPSEQDAAQQAAIAKPPLIQSRNLDGFRSRYVLLQSSSK</sequence>
<feature type="chain" id="PRO_5022842956" description="Caspase domain protein" evidence="2">
    <location>
        <begin position="25"/>
        <end position="342"/>
    </location>
</feature>
<evidence type="ECO:0000256" key="1">
    <source>
        <dbReference type="SAM" id="MobiDB-lite"/>
    </source>
</evidence>
<feature type="compositionally biased region" description="Acidic residues" evidence="1">
    <location>
        <begin position="281"/>
        <end position="307"/>
    </location>
</feature>